<keyword evidence="7" id="KW-1185">Reference proteome</keyword>
<keyword evidence="2 5" id="KW-0378">Hydrolase</keyword>
<evidence type="ECO:0000256" key="1">
    <source>
        <dbReference type="ARBA" id="ARBA00005750"/>
    </source>
</evidence>
<accession>A0A1E5LDI8</accession>
<dbReference type="Pfam" id="PF19567">
    <property type="entry name" value="CpsB_CapC"/>
    <property type="match status" value="1"/>
</dbReference>
<dbReference type="GO" id="GO:0004725">
    <property type="term" value="F:protein tyrosine phosphatase activity"/>
    <property type="evidence" value="ECO:0007669"/>
    <property type="project" value="UniProtKB-UniRule"/>
</dbReference>
<sequence length="255" mass="29141">MIDIHCHILPGVDDGAVTIDDSIKMARAASEEGISKIIATPHHKNGKYNNLKIDIMEHVVQLNKVLEKNDINVKILPGQEIRLNGELLSDYALGKILTLNNTNKYLFIELPSNHVPRYTERLIFDIQLQNLIPIIVHPERNSQITENPNVLYEFVKNGALTQITASSLTGHFGKKVKQFTHKLIDANLTHFIASDAHNITSRTFNLRAAYENIEQIYGMDMRYMFQENAQYLVNAEMVYKEPPERVKTKKFLGLF</sequence>
<evidence type="ECO:0000313" key="6">
    <source>
        <dbReference type="EMBL" id="OEH92136.1"/>
    </source>
</evidence>
<proteinExistence type="inferred from homology"/>
<dbReference type="EMBL" id="MJEH01000033">
    <property type="protein sequence ID" value="OEH92136.1"/>
    <property type="molecule type" value="Genomic_DNA"/>
</dbReference>
<name>A0A1E5LDI8_9BACI</name>
<dbReference type="GO" id="GO:0030145">
    <property type="term" value="F:manganese ion binding"/>
    <property type="evidence" value="ECO:0007669"/>
    <property type="project" value="UniProtKB-UniRule"/>
</dbReference>
<comment type="caution">
    <text evidence="6">The sequence shown here is derived from an EMBL/GenBank/DDBJ whole genome shotgun (WGS) entry which is preliminary data.</text>
</comment>
<comment type="catalytic activity">
    <reaction evidence="4 5">
        <text>O-phospho-L-tyrosyl-[protein] + H2O = L-tyrosyl-[protein] + phosphate</text>
        <dbReference type="Rhea" id="RHEA:10684"/>
        <dbReference type="Rhea" id="RHEA-COMP:10136"/>
        <dbReference type="Rhea" id="RHEA-COMP:20101"/>
        <dbReference type="ChEBI" id="CHEBI:15377"/>
        <dbReference type="ChEBI" id="CHEBI:43474"/>
        <dbReference type="ChEBI" id="CHEBI:46858"/>
        <dbReference type="ChEBI" id="CHEBI:61978"/>
        <dbReference type="EC" id="3.1.3.48"/>
    </reaction>
</comment>
<dbReference type="PANTHER" id="PTHR39181:SF1">
    <property type="entry name" value="TYROSINE-PROTEIN PHOSPHATASE YWQE"/>
    <property type="match status" value="1"/>
</dbReference>
<reference evidence="6 7" key="1">
    <citation type="submission" date="2016-08" db="EMBL/GenBank/DDBJ databases">
        <title>Genome of Bacillus solimangrovi GH2-4.</title>
        <authorList>
            <person name="Lim S."/>
            <person name="Kim B.-C."/>
        </authorList>
    </citation>
    <scope>NUCLEOTIDE SEQUENCE [LARGE SCALE GENOMIC DNA]</scope>
    <source>
        <strain evidence="6 7">GH2-4</strain>
    </source>
</reference>
<dbReference type="STRING" id="1305675.BFG57_02360"/>
<organism evidence="6 7">
    <name type="scientific">Bacillus solimangrovi</name>
    <dbReference type="NCBI Taxonomy" id="1305675"/>
    <lineage>
        <taxon>Bacteria</taxon>
        <taxon>Bacillati</taxon>
        <taxon>Bacillota</taxon>
        <taxon>Bacilli</taxon>
        <taxon>Bacillales</taxon>
        <taxon>Bacillaceae</taxon>
        <taxon>Bacillus</taxon>
    </lineage>
</organism>
<dbReference type="Gene3D" id="3.20.20.140">
    <property type="entry name" value="Metal-dependent hydrolases"/>
    <property type="match status" value="1"/>
</dbReference>
<evidence type="ECO:0000313" key="7">
    <source>
        <dbReference type="Proteomes" id="UP000095209"/>
    </source>
</evidence>
<comment type="similarity">
    <text evidence="1 5">Belongs to the metallo-dependent hydrolases superfamily. CpsB/CapC family.</text>
</comment>
<dbReference type="OrthoDB" id="9788539at2"/>
<evidence type="ECO:0000256" key="5">
    <source>
        <dbReference type="PIRNR" id="PIRNR016557"/>
    </source>
</evidence>
<dbReference type="InterPro" id="IPR016667">
    <property type="entry name" value="Caps_polysacc_synth_CpsB/CapC"/>
</dbReference>
<evidence type="ECO:0000256" key="2">
    <source>
        <dbReference type="ARBA" id="ARBA00022801"/>
    </source>
</evidence>
<dbReference type="RefSeq" id="WP_069717677.1">
    <property type="nucleotide sequence ID" value="NZ_MJEH01000033.1"/>
</dbReference>
<dbReference type="PIRSF" id="PIRSF016557">
    <property type="entry name" value="Caps_synth_CpsB"/>
    <property type="match status" value="1"/>
</dbReference>
<dbReference type="AlphaFoldDB" id="A0A1E5LDI8"/>
<gene>
    <name evidence="6" type="ORF">BFG57_02360</name>
</gene>
<dbReference type="PANTHER" id="PTHR39181">
    <property type="entry name" value="TYROSINE-PROTEIN PHOSPHATASE YWQE"/>
    <property type="match status" value="1"/>
</dbReference>
<evidence type="ECO:0000256" key="3">
    <source>
        <dbReference type="ARBA" id="ARBA00022912"/>
    </source>
</evidence>
<evidence type="ECO:0000256" key="4">
    <source>
        <dbReference type="ARBA" id="ARBA00051722"/>
    </source>
</evidence>
<dbReference type="InterPro" id="IPR016195">
    <property type="entry name" value="Pol/histidinol_Pase-like"/>
</dbReference>
<dbReference type="Proteomes" id="UP000095209">
    <property type="component" value="Unassembled WGS sequence"/>
</dbReference>
<keyword evidence="3 5" id="KW-0904">Protein phosphatase</keyword>
<dbReference type="EC" id="3.1.3.48" evidence="5"/>
<protein>
    <recommendedName>
        <fullName evidence="5">Tyrosine-protein phosphatase</fullName>
        <ecNumber evidence="5">3.1.3.48</ecNumber>
    </recommendedName>
</protein>
<dbReference type="SUPFAM" id="SSF89550">
    <property type="entry name" value="PHP domain-like"/>
    <property type="match status" value="1"/>
</dbReference>